<sequence length="163" mass="17086">MIKKLLAILALLAVVLSFSNCSSDNEEDDGLDFSACSLNGPNFSISEVTGNWVATQANFDIPGTTQQVDVVAEGGTVTLNVQADGGFTLVITEVGEAGETTTGDLAFCEGIFTVRYDDAPNIPEILNASLNGGIFQITGPVEFDVDGDGSDDEAFVILVLERS</sequence>
<dbReference type="AlphaFoldDB" id="A0A6L9EFZ3"/>
<evidence type="ECO:0000313" key="2">
    <source>
        <dbReference type="EMBL" id="NAS13593.1"/>
    </source>
</evidence>
<name>A0A6L9EFZ3_9FLAO</name>
<evidence type="ECO:0000313" key="3">
    <source>
        <dbReference type="Proteomes" id="UP000475249"/>
    </source>
</evidence>
<evidence type="ECO:0008006" key="4">
    <source>
        <dbReference type="Google" id="ProtNLM"/>
    </source>
</evidence>
<protein>
    <recommendedName>
        <fullName evidence="4">Lipocalin-like domain-containing protein</fullName>
    </recommendedName>
</protein>
<keyword evidence="1" id="KW-0732">Signal</keyword>
<evidence type="ECO:0000256" key="1">
    <source>
        <dbReference type="SAM" id="SignalP"/>
    </source>
</evidence>
<comment type="caution">
    <text evidence="2">The sequence shown here is derived from an EMBL/GenBank/DDBJ whole genome shotgun (WGS) entry which is preliminary data.</text>
</comment>
<dbReference type="RefSeq" id="WP_161436623.1">
    <property type="nucleotide sequence ID" value="NZ_WXYO01000007.1"/>
</dbReference>
<feature type="signal peptide" evidence="1">
    <location>
        <begin position="1"/>
        <end position="22"/>
    </location>
</feature>
<proteinExistence type="predicted"/>
<reference evidence="2 3" key="1">
    <citation type="submission" date="2020-01" db="EMBL/GenBank/DDBJ databases">
        <title>Bacteria diversity of Porities sp.</title>
        <authorList>
            <person name="Wang G."/>
        </authorList>
    </citation>
    <scope>NUCLEOTIDE SEQUENCE [LARGE SCALE GENOMIC DNA]</scope>
    <source>
        <strain evidence="2 3">R33</strain>
    </source>
</reference>
<organism evidence="2 3">
    <name type="scientific">Poritiphilus flavus</name>
    <dbReference type="NCBI Taxonomy" id="2697053"/>
    <lineage>
        <taxon>Bacteria</taxon>
        <taxon>Pseudomonadati</taxon>
        <taxon>Bacteroidota</taxon>
        <taxon>Flavobacteriia</taxon>
        <taxon>Flavobacteriales</taxon>
        <taxon>Flavobacteriaceae</taxon>
        <taxon>Poritiphilus</taxon>
    </lineage>
</organism>
<accession>A0A6L9EFZ3</accession>
<feature type="chain" id="PRO_5027032165" description="Lipocalin-like domain-containing protein" evidence="1">
    <location>
        <begin position="23"/>
        <end position="163"/>
    </location>
</feature>
<keyword evidence="3" id="KW-1185">Reference proteome</keyword>
<gene>
    <name evidence="2" type="ORF">GTQ38_16390</name>
</gene>
<dbReference type="EMBL" id="WXYO01000007">
    <property type="protein sequence ID" value="NAS13593.1"/>
    <property type="molecule type" value="Genomic_DNA"/>
</dbReference>
<dbReference type="Proteomes" id="UP000475249">
    <property type="component" value="Unassembled WGS sequence"/>
</dbReference>